<dbReference type="VEuPathDB" id="FungiDB:ASPZODRAFT_126717"/>
<evidence type="ECO:0000313" key="1">
    <source>
        <dbReference type="EMBL" id="OJJ50779.1"/>
    </source>
</evidence>
<protein>
    <submittedName>
        <fullName evidence="1">Uncharacterized protein</fullName>
    </submittedName>
</protein>
<organism evidence="1 2">
    <name type="scientific">Penicilliopsis zonata CBS 506.65</name>
    <dbReference type="NCBI Taxonomy" id="1073090"/>
    <lineage>
        <taxon>Eukaryota</taxon>
        <taxon>Fungi</taxon>
        <taxon>Dikarya</taxon>
        <taxon>Ascomycota</taxon>
        <taxon>Pezizomycotina</taxon>
        <taxon>Eurotiomycetes</taxon>
        <taxon>Eurotiomycetidae</taxon>
        <taxon>Eurotiales</taxon>
        <taxon>Aspergillaceae</taxon>
        <taxon>Penicilliopsis</taxon>
    </lineage>
</organism>
<dbReference type="RefSeq" id="XP_022585289.1">
    <property type="nucleotide sequence ID" value="XM_022721556.1"/>
</dbReference>
<accession>A0A1L9SUB3</accession>
<reference evidence="2" key="1">
    <citation type="journal article" date="2017" name="Genome Biol.">
        <title>Comparative genomics reveals high biological diversity and specific adaptations in the industrially and medically important fungal genus Aspergillus.</title>
        <authorList>
            <person name="de Vries R.P."/>
            <person name="Riley R."/>
            <person name="Wiebenga A."/>
            <person name="Aguilar-Osorio G."/>
            <person name="Amillis S."/>
            <person name="Uchima C.A."/>
            <person name="Anderluh G."/>
            <person name="Asadollahi M."/>
            <person name="Askin M."/>
            <person name="Barry K."/>
            <person name="Battaglia E."/>
            <person name="Bayram O."/>
            <person name="Benocci T."/>
            <person name="Braus-Stromeyer S.A."/>
            <person name="Caldana C."/>
            <person name="Canovas D."/>
            <person name="Cerqueira G.C."/>
            <person name="Chen F."/>
            <person name="Chen W."/>
            <person name="Choi C."/>
            <person name="Clum A."/>
            <person name="Dos Santos R.A."/>
            <person name="Damasio A.R."/>
            <person name="Diallinas G."/>
            <person name="Emri T."/>
            <person name="Fekete E."/>
            <person name="Flipphi M."/>
            <person name="Freyberg S."/>
            <person name="Gallo A."/>
            <person name="Gournas C."/>
            <person name="Habgood R."/>
            <person name="Hainaut M."/>
            <person name="Harispe M.L."/>
            <person name="Henrissat B."/>
            <person name="Hilden K.S."/>
            <person name="Hope R."/>
            <person name="Hossain A."/>
            <person name="Karabika E."/>
            <person name="Karaffa L."/>
            <person name="Karanyi Z."/>
            <person name="Krasevec N."/>
            <person name="Kuo A."/>
            <person name="Kusch H."/>
            <person name="LaButti K."/>
            <person name="Lagendijk E.L."/>
            <person name="Lapidus A."/>
            <person name="Levasseur A."/>
            <person name="Lindquist E."/>
            <person name="Lipzen A."/>
            <person name="Logrieco A.F."/>
            <person name="MacCabe A."/>
            <person name="Maekelae M.R."/>
            <person name="Malavazi I."/>
            <person name="Melin P."/>
            <person name="Meyer V."/>
            <person name="Mielnichuk N."/>
            <person name="Miskei M."/>
            <person name="Molnar A.P."/>
            <person name="Mule G."/>
            <person name="Ngan C.Y."/>
            <person name="Orejas M."/>
            <person name="Orosz E."/>
            <person name="Ouedraogo J.P."/>
            <person name="Overkamp K.M."/>
            <person name="Park H.-S."/>
            <person name="Perrone G."/>
            <person name="Piumi F."/>
            <person name="Punt P.J."/>
            <person name="Ram A.F."/>
            <person name="Ramon A."/>
            <person name="Rauscher S."/>
            <person name="Record E."/>
            <person name="Riano-Pachon D.M."/>
            <person name="Robert V."/>
            <person name="Roehrig J."/>
            <person name="Ruller R."/>
            <person name="Salamov A."/>
            <person name="Salih N.S."/>
            <person name="Samson R.A."/>
            <person name="Sandor E."/>
            <person name="Sanguinetti M."/>
            <person name="Schuetze T."/>
            <person name="Sepcic K."/>
            <person name="Shelest E."/>
            <person name="Sherlock G."/>
            <person name="Sophianopoulou V."/>
            <person name="Squina F.M."/>
            <person name="Sun H."/>
            <person name="Susca A."/>
            <person name="Todd R.B."/>
            <person name="Tsang A."/>
            <person name="Unkles S.E."/>
            <person name="van de Wiele N."/>
            <person name="van Rossen-Uffink D."/>
            <person name="Oliveira J.V."/>
            <person name="Vesth T.C."/>
            <person name="Visser J."/>
            <person name="Yu J.-H."/>
            <person name="Zhou M."/>
            <person name="Andersen M.R."/>
            <person name="Archer D.B."/>
            <person name="Baker S.E."/>
            <person name="Benoit I."/>
            <person name="Brakhage A.A."/>
            <person name="Braus G.H."/>
            <person name="Fischer R."/>
            <person name="Frisvad J.C."/>
            <person name="Goldman G.H."/>
            <person name="Houbraken J."/>
            <person name="Oakley B."/>
            <person name="Pocsi I."/>
            <person name="Scazzocchio C."/>
            <person name="Seiboth B."/>
            <person name="vanKuyk P.A."/>
            <person name="Wortman J."/>
            <person name="Dyer P.S."/>
            <person name="Grigoriev I.V."/>
        </authorList>
    </citation>
    <scope>NUCLEOTIDE SEQUENCE [LARGE SCALE GENOMIC DNA]</scope>
    <source>
        <strain evidence="2">CBS 506.65</strain>
    </source>
</reference>
<name>A0A1L9SUB3_9EURO</name>
<dbReference type="EMBL" id="KV878336">
    <property type="protein sequence ID" value="OJJ50779.1"/>
    <property type="molecule type" value="Genomic_DNA"/>
</dbReference>
<dbReference type="AlphaFoldDB" id="A0A1L9SUB3"/>
<dbReference type="OrthoDB" id="4519339at2759"/>
<dbReference type="Proteomes" id="UP000184188">
    <property type="component" value="Unassembled WGS sequence"/>
</dbReference>
<proteinExistence type="predicted"/>
<gene>
    <name evidence="1" type="ORF">ASPZODRAFT_126717</name>
</gene>
<evidence type="ECO:0000313" key="2">
    <source>
        <dbReference type="Proteomes" id="UP000184188"/>
    </source>
</evidence>
<keyword evidence="2" id="KW-1185">Reference proteome</keyword>
<sequence>MTQIESQQNTFKEISDQAKAVVGRIKHIIAEGSVGKKGEASSGWELSSKELDQEIRTLSNELSINGYTVYNCKVCHLVRGGIIQNRTGHQIIILLNRNATFLPKKPLLSFHYTTQIERLLGDNVDLIIMSLRKSETC</sequence>
<dbReference type="GeneID" id="34608021"/>